<accession>A0ABN5F662</accession>
<name>A0ABN5F662_9FLAO</name>
<evidence type="ECO:0000259" key="1">
    <source>
        <dbReference type="PROSITE" id="PS51352"/>
    </source>
</evidence>
<dbReference type="CDD" id="cd02966">
    <property type="entry name" value="TlpA_like_family"/>
    <property type="match status" value="1"/>
</dbReference>
<dbReference type="Pfam" id="PF00578">
    <property type="entry name" value="AhpC-TSA"/>
    <property type="match status" value="1"/>
</dbReference>
<dbReference type="InterPro" id="IPR050553">
    <property type="entry name" value="Thioredoxin_ResA/DsbE_sf"/>
</dbReference>
<feature type="domain" description="Thioredoxin" evidence="1">
    <location>
        <begin position="234"/>
        <end position="374"/>
    </location>
</feature>
<dbReference type="RefSeq" id="WP_208889153.1">
    <property type="nucleotide sequence ID" value="NZ_CP019336.1"/>
</dbReference>
<dbReference type="PANTHER" id="PTHR42852:SF13">
    <property type="entry name" value="PROTEIN DIPZ"/>
    <property type="match status" value="1"/>
</dbReference>
<evidence type="ECO:0000313" key="3">
    <source>
        <dbReference type="Proteomes" id="UP000232721"/>
    </source>
</evidence>
<keyword evidence="3" id="KW-1185">Reference proteome</keyword>
<dbReference type="Gene3D" id="3.40.30.10">
    <property type="entry name" value="Glutaredoxin"/>
    <property type="match status" value="1"/>
</dbReference>
<dbReference type="InterPro" id="IPR013766">
    <property type="entry name" value="Thioredoxin_domain"/>
</dbReference>
<gene>
    <name evidence="2" type="ORF">BTO15_13340</name>
</gene>
<organism evidence="2 3">
    <name type="scientific">Polaribacter sejongensis</name>
    <dbReference type="NCBI Taxonomy" id="985043"/>
    <lineage>
        <taxon>Bacteria</taxon>
        <taxon>Pseudomonadati</taxon>
        <taxon>Bacteroidota</taxon>
        <taxon>Flavobacteriia</taxon>
        <taxon>Flavobacteriales</taxon>
        <taxon>Flavobacteriaceae</taxon>
    </lineage>
</organism>
<dbReference type="PROSITE" id="PS51352">
    <property type="entry name" value="THIOREDOXIN_2"/>
    <property type="match status" value="1"/>
</dbReference>
<proteinExistence type="predicted"/>
<evidence type="ECO:0000313" key="2">
    <source>
        <dbReference type="EMBL" id="AUC23013.1"/>
    </source>
</evidence>
<dbReference type="InterPro" id="IPR036249">
    <property type="entry name" value="Thioredoxin-like_sf"/>
</dbReference>
<dbReference type="SUPFAM" id="SSF52833">
    <property type="entry name" value="Thioredoxin-like"/>
    <property type="match status" value="1"/>
</dbReference>
<dbReference type="EMBL" id="CP019336">
    <property type="protein sequence ID" value="AUC23013.1"/>
    <property type="molecule type" value="Genomic_DNA"/>
</dbReference>
<reference evidence="2 3" key="1">
    <citation type="submission" date="2017-02" db="EMBL/GenBank/DDBJ databases">
        <title>Trade-off between light-utilization and light-protection in marine flavobacteria.</title>
        <authorList>
            <person name="Kumagai Y."/>
            <person name="Yoshizawa S."/>
            <person name="Kogure K."/>
            <person name="Iwasaki W."/>
        </authorList>
    </citation>
    <scope>NUCLEOTIDE SEQUENCE [LARGE SCALE GENOMIC DNA]</scope>
    <source>
        <strain evidence="2 3">KCTC 23670</strain>
    </source>
</reference>
<dbReference type="Proteomes" id="UP000232721">
    <property type="component" value="Chromosome"/>
</dbReference>
<dbReference type="PANTHER" id="PTHR42852">
    <property type="entry name" value="THIOL:DISULFIDE INTERCHANGE PROTEIN DSBE"/>
    <property type="match status" value="1"/>
</dbReference>
<protein>
    <recommendedName>
        <fullName evidence="1">Thioredoxin domain-containing protein</fullName>
    </recommendedName>
</protein>
<dbReference type="InterPro" id="IPR000866">
    <property type="entry name" value="AhpC/TSA"/>
</dbReference>
<sequence length="374" mass="44066">MKINFKKSQIIILIINVFLGASTHSQWRYPNYQEIKNDIVITYKVEYENELSDAQKKSSRFKKEIIVFFNQNKLIEKTTKNTVGYETYYLYDYDKEKIYSCYKSQVKKEAIVKDFLIPKKKPTKIINAPKKLLGFNTDVYTIPLGEATKEIITTKDICLRYNKLFNVEGFLLKYSSKDKKLGNYTVTATKIDYTTLPEETYSLKGFLIRTDEEHKKYTSDRTIKREKIKEKSVNKINKKAPSYSLKTISGKKYKSNKQNGKIIIFTFMYLNSDASRKQIPQLNKLKDAFKNKDVEFIAAFLDPEYKIKKFLKTFPFNYEITEDASWLAKKFDVDLFPTNVIIDAKGKYQYYKTSYKSDMFESLSFNIEKLLNDE</sequence>